<evidence type="ECO:0000256" key="2">
    <source>
        <dbReference type="SAM" id="SignalP"/>
    </source>
</evidence>
<name>A0A6M0RHR1_9CYAN</name>
<feature type="chain" id="PRO_5026698998" evidence="2">
    <location>
        <begin position="21"/>
        <end position="121"/>
    </location>
</feature>
<protein>
    <submittedName>
        <fullName evidence="3">Uncharacterized protein</fullName>
    </submittedName>
</protein>
<evidence type="ECO:0000313" key="4">
    <source>
        <dbReference type="Proteomes" id="UP000481033"/>
    </source>
</evidence>
<keyword evidence="4" id="KW-1185">Reference proteome</keyword>
<comment type="caution">
    <text evidence="3">The sequence shown here is derived from an EMBL/GenBank/DDBJ whole genome shotgun (WGS) entry which is preliminary data.</text>
</comment>
<evidence type="ECO:0000256" key="1">
    <source>
        <dbReference type="SAM" id="MobiDB-lite"/>
    </source>
</evidence>
<sequence length="121" mass="13114">MNIKLIISNAVLGTLTLALAGYAQSNVSNNSRHLSDIQAQTCPVFLTDSTSADISRNQRLAVPVRPNEVLDLTLLCYSGPVDTAASERLNTEVNNRPSETPQSATQFDQLPQDRVEFGSPI</sequence>
<feature type="compositionally biased region" description="Basic and acidic residues" evidence="1">
    <location>
        <begin position="111"/>
        <end position="121"/>
    </location>
</feature>
<accession>A0A6M0RHR1</accession>
<dbReference type="RefSeq" id="WP_163662574.1">
    <property type="nucleotide sequence ID" value="NZ_QXHD01000004.1"/>
</dbReference>
<dbReference type="EMBL" id="QXHD01000004">
    <property type="protein sequence ID" value="NEZ55705.1"/>
    <property type="molecule type" value="Genomic_DNA"/>
</dbReference>
<organism evidence="3 4">
    <name type="scientific">Adonisia turfae CCMR0081</name>
    <dbReference type="NCBI Taxonomy" id="2292702"/>
    <lineage>
        <taxon>Bacteria</taxon>
        <taxon>Bacillati</taxon>
        <taxon>Cyanobacteriota</taxon>
        <taxon>Adonisia</taxon>
        <taxon>Adonisia turfae</taxon>
    </lineage>
</organism>
<evidence type="ECO:0000313" key="3">
    <source>
        <dbReference type="EMBL" id="NEZ55705.1"/>
    </source>
</evidence>
<feature type="signal peptide" evidence="2">
    <location>
        <begin position="1"/>
        <end position="20"/>
    </location>
</feature>
<dbReference type="AlphaFoldDB" id="A0A6M0RHR1"/>
<keyword evidence="2" id="KW-0732">Signal</keyword>
<proteinExistence type="predicted"/>
<dbReference type="Proteomes" id="UP000481033">
    <property type="component" value="Unassembled WGS sequence"/>
</dbReference>
<feature type="region of interest" description="Disordered" evidence="1">
    <location>
        <begin position="92"/>
        <end position="121"/>
    </location>
</feature>
<gene>
    <name evidence="3" type="ORF">DXZ20_08470</name>
</gene>
<feature type="compositionally biased region" description="Polar residues" evidence="1">
    <location>
        <begin position="92"/>
        <end position="109"/>
    </location>
</feature>
<reference evidence="3 4" key="1">
    <citation type="journal article" date="2020" name="Microb. Ecol.">
        <title>Ecogenomics of the Marine Benthic Filamentous Cyanobacterium Adonisia.</title>
        <authorList>
            <person name="Walter J.M."/>
            <person name="Coutinho F.H."/>
            <person name="Leomil L."/>
            <person name="Hargreaves P.I."/>
            <person name="Campeao M.E."/>
            <person name="Vieira V.V."/>
            <person name="Silva B.S."/>
            <person name="Fistarol G.O."/>
            <person name="Salomon P.S."/>
            <person name="Sawabe T."/>
            <person name="Mino S."/>
            <person name="Hosokawa M."/>
            <person name="Miyashita H."/>
            <person name="Maruyama F."/>
            <person name="van Verk M.C."/>
            <person name="Dutilh B.E."/>
            <person name="Thompson C.C."/>
            <person name="Thompson F.L."/>
        </authorList>
    </citation>
    <scope>NUCLEOTIDE SEQUENCE [LARGE SCALE GENOMIC DNA]</scope>
    <source>
        <strain evidence="3 4">CCMR0081</strain>
    </source>
</reference>